<evidence type="ECO:0000313" key="5">
    <source>
        <dbReference type="Proteomes" id="UP001140560"/>
    </source>
</evidence>
<dbReference type="AlphaFoldDB" id="A0A9W8YJ29"/>
<reference evidence="4" key="1">
    <citation type="submission" date="2022-10" db="EMBL/GenBank/DDBJ databases">
        <title>Tapping the CABI collections for fungal endophytes: first genome assemblies for Collariella, Neodidymelliopsis, Ascochyta clinopodiicola, Didymella pomorum, Didymosphaeria variabile, Neocosmospora piperis and Neocucurbitaria cava.</title>
        <authorList>
            <person name="Hill R."/>
        </authorList>
    </citation>
    <scope>NUCLEOTIDE SEQUENCE</scope>
    <source>
        <strain evidence="4">IMI 356814</strain>
    </source>
</reference>
<dbReference type="OrthoDB" id="3793367at2759"/>
<dbReference type="Proteomes" id="UP001140560">
    <property type="component" value="Unassembled WGS sequence"/>
</dbReference>
<feature type="domain" description="Apple" evidence="3">
    <location>
        <begin position="178"/>
        <end position="255"/>
    </location>
</feature>
<evidence type="ECO:0000256" key="1">
    <source>
        <dbReference type="SAM" id="MobiDB-lite"/>
    </source>
</evidence>
<organism evidence="4 5">
    <name type="scientific">Neocucurbitaria cava</name>
    <dbReference type="NCBI Taxonomy" id="798079"/>
    <lineage>
        <taxon>Eukaryota</taxon>
        <taxon>Fungi</taxon>
        <taxon>Dikarya</taxon>
        <taxon>Ascomycota</taxon>
        <taxon>Pezizomycotina</taxon>
        <taxon>Dothideomycetes</taxon>
        <taxon>Pleosporomycetidae</taxon>
        <taxon>Pleosporales</taxon>
        <taxon>Pleosporineae</taxon>
        <taxon>Cucurbitariaceae</taxon>
        <taxon>Neocucurbitaria</taxon>
    </lineage>
</organism>
<dbReference type="SUPFAM" id="SSF57414">
    <property type="entry name" value="Hairpin loop containing domain-like"/>
    <property type="match status" value="1"/>
</dbReference>
<comment type="caution">
    <text evidence="4">The sequence shown here is derived from an EMBL/GenBank/DDBJ whole genome shotgun (WGS) entry which is preliminary data.</text>
</comment>
<dbReference type="PROSITE" id="PS50948">
    <property type="entry name" value="PAN"/>
    <property type="match status" value="2"/>
</dbReference>
<feature type="chain" id="PRO_5040909866" description="Apple domain-containing protein" evidence="2">
    <location>
        <begin position="20"/>
        <end position="257"/>
    </location>
</feature>
<feature type="compositionally biased region" description="Polar residues" evidence="1">
    <location>
        <begin position="149"/>
        <end position="197"/>
    </location>
</feature>
<dbReference type="InterPro" id="IPR003609">
    <property type="entry name" value="Pan_app"/>
</dbReference>
<proteinExistence type="predicted"/>
<evidence type="ECO:0000256" key="2">
    <source>
        <dbReference type="SAM" id="SignalP"/>
    </source>
</evidence>
<feature type="compositionally biased region" description="Basic and acidic residues" evidence="1">
    <location>
        <begin position="137"/>
        <end position="148"/>
    </location>
</feature>
<keyword evidence="2" id="KW-0732">Signal</keyword>
<feature type="compositionally biased region" description="Polar residues" evidence="1">
    <location>
        <begin position="112"/>
        <end position="123"/>
    </location>
</feature>
<feature type="signal peptide" evidence="2">
    <location>
        <begin position="1"/>
        <end position="19"/>
    </location>
</feature>
<accession>A0A9W8YJ29</accession>
<evidence type="ECO:0000313" key="4">
    <source>
        <dbReference type="EMBL" id="KAJ4377445.1"/>
    </source>
</evidence>
<gene>
    <name evidence="4" type="ORF">N0V83_000270</name>
</gene>
<feature type="region of interest" description="Disordered" evidence="1">
    <location>
        <begin position="111"/>
        <end position="197"/>
    </location>
</feature>
<name>A0A9W8YJ29_9PLEO</name>
<dbReference type="EMBL" id="JAPEUY010000001">
    <property type="protein sequence ID" value="KAJ4377445.1"/>
    <property type="molecule type" value="Genomic_DNA"/>
</dbReference>
<protein>
    <recommendedName>
        <fullName evidence="3">Apple domain-containing protein</fullName>
    </recommendedName>
</protein>
<evidence type="ECO:0000259" key="3">
    <source>
        <dbReference type="PROSITE" id="PS50948"/>
    </source>
</evidence>
<sequence>MHSFTAVIAASALLSAVSGAPHFVRSNTCGSAPTGTSTSNQPLKQLTTCQTAADCQTQCDANTSCQSFCFGLIDNVIQCKLYSVSAASIPKQSSTNLVAYDKACSAVPSVVPTASNPTGKQVDSSSSSSGSKTTEQQGKESQKADSSKTTEQQATESKVTQKVNKKSTTNKQTSANTCGSKPAANTSNQPISTPTVSSEDACKTKCQADSSCKSFTCGEVNNQFVCKLYNVEASKIPAPTTTAQKSALKAYDVGCSM</sequence>
<feature type="domain" description="Apple" evidence="3">
    <location>
        <begin position="29"/>
        <end position="104"/>
    </location>
</feature>
<keyword evidence="5" id="KW-1185">Reference proteome</keyword>